<gene>
    <name evidence="2" type="ORF">SS37A_29250</name>
</gene>
<sequence length="139" mass="15132">MSTSPLEGSQPQLTIDAIDSGIPVVAAKNAPDRKDKLEREDLELDGIRLKNLLAKSQIKNVKADRRMRKTYAARILKYLELYSLGVGFLVFLHGTHLKGFSLEENILAALVGSTAVAAIGLVGFIAKGLFRSPPDQNTN</sequence>
<feature type="transmembrane region" description="Helical" evidence="1">
    <location>
        <begin position="106"/>
        <end position="126"/>
    </location>
</feature>
<dbReference type="RefSeq" id="WP_202074190.1">
    <property type="nucleotide sequence ID" value="NZ_AP027142.1"/>
</dbReference>
<evidence type="ECO:0008006" key="4">
    <source>
        <dbReference type="Google" id="ProtNLM"/>
    </source>
</evidence>
<keyword evidence="3" id="KW-1185">Reference proteome</keyword>
<protein>
    <recommendedName>
        <fullName evidence="4">DUF2335 domain-containing protein</fullName>
    </recommendedName>
</protein>
<accession>A0ABM8EBL5</accession>
<keyword evidence="1" id="KW-0472">Membrane</keyword>
<dbReference type="EMBL" id="AP027142">
    <property type="protein sequence ID" value="BDV35396.1"/>
    <property type="molecule type" value="Genomic_DNA"/>
</dbReference>
<keyword evidence="1" id="KW-0812">Transmembrane</keyword>
<proteinExistence type="predicted"/>
<feature type="transmembrane region" description="Helical" evidence="1">
    <location>
        <begin position="75"/>
        <end position="94"/>
    </location>
</feature>
<reference evidence="2 3" key="1">
    <citation type="journal article" date="2023" name="Int. J. Syst. Evol. Microbiol.">
        <title>Methylocystis iwaonis sp. nov., a type II methane-oxidizing bacterium from surface soil of a rice paddy field in Japan, and emended description of the genus Methylocystis (ex Whittenbury et al. 1970) Bowman et al. 1993.</title>
        <authorList>
            <person name="Kaise H."/>
            <person name="Sawadogo J.B."/>
            <person name="Alam M.S."/>
            <person name="Ueno C."/>
            <person name="Dianou D."/>
            <person name="Shinjo R."/>
            <person name="Asakawa S."/>
        </authorList>
    </citation>
    <scope>NUCLEOTIDE SEQUENCE [LARGE SCALE GENOMIC DNA]</scope>
    <source>
        <strain evidence="2 3">SS37A-Re</strain>
    </source>
</reference>
<dbReference type="Proteomes" id="UP001317629">
    <property type="component" value="Chromosome"/>
</dbReference>
<keyword evidence="1" id="KW-1133">Transmembrane helix</keyword>
<evidence type="ECO:0000313" key="2">
    <source>
        <dbReference type="EMBL" id="BDV35396.1"/>
    </source>
</evidence>
<evidence type="ECO:0000313" key="3">
    <source>
        <dbReference type="Proteomes" id="UP001317629"/>
    </source>
</evidence>
<organism evidence="2 3">
    <name type="scientific">Methylocystis iwaonis</name>
    <dbReference type="NCBI Taxonomy" id="2885079"/>
    <lineage>
        <taxon>Bacteria</taxon>
        <taxon>Pseudomonadati</taxon>
        <taxon>Pseudomonadota</taxon>
        <taxon>Alphaproteobacteria</taxon>
        <taxon>Hyphomicrobiales</taxon>
        <taxon>Methylocystaceae</taxon>
        <taxon>Methylocystis</taxon>
    </lineage>
</organism>
<name>A0ABM8EBL5_9HYPH</name>
<evidence type="ECO:0000256" key="1">
    <source>
        <dbReference type="SAM" id="Phobius"/>
    </source>
</evidence>